<gene>
    <name evidence="2" type="ORF">L596_012888</name>
</gene>
<dbReference type="Pfam" id="PF10321">
    <property type="entry name" value="7TM_GPCR_Srt"/>
    <property type="match status" value="1"/>
</dbReference>
<protein>
    <recommendedName>
        <fullName evidence="4">7TM GPCR serpentine receptor class x (Srx) domain-containing protein</fullName>
    </recommendedName>
</protein>
<keyword evidence="1" id="KW-0472">Membrane</keyword>
<reference evidence="2 3" key="1">
    <citation type="journal article" date="2015" name="Genome Biol.">
        <title>Comparative genomics of Steinernema reveals deeply conserved gene regulatory networks.</title>
        <authorList>
            <person name="Dillman A.R."/>
            <person name="Macchietto M."/>
            <person name="Porter C.F."/>
            <person name="Rogers A."/>
            <person name="Williams B."/>
            <person name="Antoshechkin I."/>
            <person name="Lee M.M."/>
            <person name="Goodwin Z."/>
            <person name="Lu X."/>
            <person name="Lewis E.E."/>
            <person name="Goodrich-Blair H."/>
            <person name="Stock S.P."/>
            <person name="Adams B.J."/>
            <person name="Sternberg P.W."/>
            <person name="Mortazavi A."/>
        </authorList>
    </citation>
    <scope>NUCLEOTIDE SEQUENCE [LARGE SCALE GENOMIC DNA]</scope>
    <source>
        <strain evidence="2 3">ALL</strain>
    </source>
</reference>
<name>A0A4U5NYR4_STECR</name>
<evidence type="ECO:0000313" key="3">
    <source>
        <dbReference type="Proteomes" id="UP000298663"/>
    </source>
</evidence>
<proteinExistence type="predicted"/>
<sequence>MYCSSSEVLALNRMLEFANKRLSIFLFDGKRVLFWVAVVVTYAIACTFLVPDAFYHYDPYAGTFLFIEANGQLNVVHLFNNFFKCGFLTLSYGIMLVFIFRLKNQTSHQGTLTTFHVKVSIQTLTIAVLGDAVTVGYLASYYLPLSNSIAQHTGTFGQLLWISVHSGSGLIYLFMNRAVNKKFKRMFCGAYQLRNGLGVTPNTGVHSLPRTTLKIDPTD</sequence>
<organism evidence="2 3">
    <name type="scientific">Steinernema carpocapsae</name>
    <name type="common">Entomopathogenic nematode</name>
    <dbReference type="NCBI Taxonomy" id="34508"/>
    <lineage>
        <taxon>Eukaryota</taxon>
        <taxon>Metazoa</taxon>
        <taxon>Ecdysozoa</taxon>
        <taxon>Nematoda</taxon>
        <taxon>Chromadorea</taxon>
        <taxon>Rhabditida</taxon>
        <taxon>Tylenchina</taxon>
        <taxon>Panagrolaimomorpha</taxon>
        <taxon>Strongyloidoidea</taxon>
        <taxon>Steinernematidae</taxon>
        <taxon>Steinernema</taxon>
    </lineage>
</organism>
<feature type="transmembrane region" description="Helical" evidence="1">
    <location>
        <begin position="32"/>
        <end position="50"/>
    </location>
</feature>
<dbReference type="OrthoDB" id="5890890at2759"/>
<dbReference type="PANTHER" id="PTHR23021">
    <property type="entry name" value="SERPENTINE RECEPTOR, CLASS T"/>
    <property type="match status" value="1"/>
</dbReference>
<dbReference type="InterPro" id="IPR019425">
    <property type="entry name" value="7TM_GPCR_serpentine_rcpt_Srt"/>
</dbReference>
<evidence type="ECO:0008006" key="4">
    <source>
        <dbReference type="Google" id="ProtNLM"/>
    </source>
</evidence>
<dbReference type="PANTHER" id="PTHR23021:SF11">
    <property type="entry name" value="SERPENTINE RECEPTOR, CLASS T"/>
    <property type="match status" value="1"/>
</dbReference>
<keyword evidence="1" id="KW-0812">Transmembrane</keyword>
<dbReference type="EMBL" id="AZBU02000003">
    <property type="protein sequence ID" value="TKR88682.1"/>
    <property type="molecule type" value="Genomic_DNA"/>
</dbReference>
<accession>A0A4U5NYR4</accession>
<evidence type="ECO:0000313" key="2">
    <source>
        <dbReference type="EMBL" id="TKR88682.1"/>
    </source>
</evidence>
<keyword evidence="3" id="KW-1185">Reference proteome</keyword>
<feature type="transmembrane region" description="Helical" evidence="1">
    <location>
        <begin position="81"/>
        <end position="102"/>
    </location>
</feature>
<feature type="transmembrane region" description="Helical" evidence="1">
    <location>
        <begin position="155"/>
        <end position="175"/>
    </location>
</feature>
<evidence type="ECO:0000256" key="1">
    <source>
        <dbReference type="SAM" id="Phobius"/>
    </source>
</evidence>
<dbReference type="SUPFAM" id="SSF81321">
    <property type="entry name" value="Family A G protein-coupled receptor-like"/>
    <property type="match status" value="1"/>
</dbReference>
<comment type="caution">
    <text evidence="2">The sequence shown here is derived from an EMBL/GenBank/DDBJ whole genome shotgun (WGS) entry which is preliminary data.</text>
</comment>
<keyword evidence="1" id="KW-1133">Transmembrane helix</keyword>
<dbReference type="Proteomes" id="UP000298663">
    <property type="component" value="Unassembled WGS sequence"/>
</dbReference>
<reference evidence="2 3" key="2">
    <citation type="journal article" date="2019" name="G3 (Bethesda)">
        <title>Hybrid Assembly of the Genome of the Entomopathogenic Nematode Steinernema carpocapsae Identifies the X-Chromosome.</title>
        <authorList>
            <person name="Serra L."/>
            <person name="Macchietto M."/>
            <person name="Macias-Munoz A."/>
            <person name="McGill C.J."/>
            <person name="Rodriguez I.M."/>
            <person name="Rodriguez B."/>
            <person name="Murad R."/>
            <person name="Mortazavi A."/>
        </authorList>
    </citation>
    <scope>NUCLEOTIDE SEQUENCE [LARGE SCALE GENOMIC DNA]</scope>
    <source>
        <strain evidence="2 3">ALL</strain>
    </source>
</reference>
<feature type="transmembrane region" description="Helical" evidence="1">
    <location>
        <begin position="123"/>
        <end position="143"/>
    </location>
</feature>
<dbReference type="Gene3D" id="1.20.1070.10">
    <property type="entry name" value="Rhodopsin 7-helix transmembrane proteins"/>
    <property type="match status" value="1"/>
</dbReference>
<dbReference type="AlphaFoldDB" id="A0A4U5NYR4"/>